<dbReference type="Proteomes" id="UP000002207">
    <property type="component" value="Chromosome"/>
</dbReference>
<proteinExistence type="predicted"/>
<accession>C1F4A4</accession>
<feature type="region of interest" description="Disordered" evidence="1">
    <location>
        <begin position="61"/>
        <end position="106"/>
    </location>
</feature>
<gene>
    <name evidence="2" type="ordered locus">ACP_1133</name>
</gene>
<evidence type="ECO:0000313" key="3">
    <source>
        <dbReference type="Proteomes" id="UP000002207"/>
    </source>
</evidence>
<feature type="compositionally biased region" description="Polar residues" evidence="1">
    <location>
        <begin position="95"/>
        <end position="106"/>
    </location>
</feature>
<dbReference type="AlphaFoldDB" id="C1F4A4"/>
<evidence type="ECO:0000256" key="1">
    <source>
        <dbReference type="SAM" id="MobiDB-lite"/>
    </source>
</evidence>
<keyword evidence="3" id="KW-1185">Reference proteome</keyword>
<sequence>MLRDRAVFVIAQPVQIKPDALLLQQRTVRVPDSLMKDMQDGNTLLRNQFGLLIRKHGSGLGTRLTRRSRKLRRIGGRSPALHAEQQHGQAHPPQKSGSNPQRVTPR</sequence>
<evidence type="ECO:0000313" key="2">
    <source>
        <dbReference type="EMBL" id="ACO32177.1"/>
    </source>
</evidence>
<dbReference type="HOGENOM" id="CLU_2217258_0_0_0"/>
<name>C1F4A4_ACIC5</name>
<dbReference type="EMBL" id="CP001472">
    <property type="protein sequence ID" value="ACO32177.1"/>
    <property type="molecule type" value="Genomic_DNA"/>
</dbReference>
<dbReference type="KEGG" id="aca:ACP_1133"/>
<dbReference type="InParanoid" id="C1F4A4"/>
<reference evidence="2 3" key="1">
    <citation type="journal article" date="2009" name="Appl. Environ. Microbiol.">
        <title>Three genomes from the phylum Acidobacteria provide insight into the lifestyles of these microorganisms in soils.</title>
        <authorList>
            <person name="Ward N.L."/>
            <person name="Challacombe J.F."/>
            <person name="Janssen P.H."/>
            <person name="Henrissat B."/>
            <person name="Coutinho P.M."/>
            <person name="Wu M."/>
            <person name="Xie G."/>
            <person name="Haft D.H."/>
            <person name="Sait M."/>
            <person name="Badger J."/>
            <person name="Barabote R.D."/>
            <person name="Bradley B."/>
            <person name="Brettin T.S."/>
            <person name="Brinkac L.M."/>
            <person name="Bruce D."/>
            <person name="Creasy T."/>
            <person name="Daugherty S.C."/>
            <person name="Davidsen T.M."/>
            <person name="DeBoy R.T."/>
            <person name="Detter J.C."/>
            <person name="Dodson R.J."/>
            <person name="Durkin A.S."/>
            <person name="Ganapathy A."/>
            <person name="Gwinn-Giglio M."/>
            <person name="Han C.S."/>
            <person name="Khouri H."/>
            <person name="Kiss H."/>
            <person name="Kothari S.P."/>
            <person name="Madupu R."/>
            <person name="Nelson K.E."/>
            <person name="Nelson W.C."/>
            <person name="Paulsen I."/>
            <person name="Penn K."/>
            <person name="Ren Q."/>
            <person name="Rosovitz M.J."/>
            <person name="Selengut J.D."/>
            <person name="Shrivastava S."/>
            <person name="Sullivan S.A."/>
            <person name="Tapia R."/>
            <person name="Thompson L.S."/>
            <person name="Watkins K.L."/>
            <person name="Yang Q."/>
            <person name="Yu C."/>
            <person name="Zafar N."/>
            <person name="Zhou L."/>
            <person name="Kuske C.R."/>
        </authorList>
    </citation>
    <scope>NUCLEOTIDE SEQUENCE [LARGE SCALE GENOMIC DNA]</scope>
    <source>
        <strain evidence="3">ATCC 51196 / DSM 11244 / BCRC 80197 / JCM 7670 / NBRC 15755 / NCIMB 13165 / 161</strain>
    </source>
</reference>
<organism evidence="2 3">
    <name type="scientific">Acidobacterium capsulatum (strain ATCC 51196 / DSM 11244 / BCRC 80197 / JCM 7670 / NBRC 15755 / NCIMB 13165 / 161)</name>
    <dbReference type="NCBI Taxonomy" id="240015"/>
    <lineage>
        <taxon>Bacteria</taxon>
        <taxon>Pseudomonadati</taxon>
        <taxon>Acidobacteriota</taxon>
        <taxon>Terriglobia</taxon>
        <taxon>Terriglobales</taxon>
        <taxon>Acidobacteriaceae</taxon>
        <taxon>Acidobacterium</taxon>
    </lineage>
</organism>
<protein>
    <submittedName>
        <fullName evidence="2">Uncharacterized protein</fullName>
    </submittedName>
</protein>
<feature type="compositionally biased region" description="Basic residues" evidence="1">
    <location>
        <begin position="64"/>
        <end position="75"/>
    </location>
</feature>